<feature type="non-terminal residue" evidence="2">
    <location>
        <position position="136"/>
    </location>
</feature>
<dbReference type="AlphaFoldDB" id="B9TIE1"/>
<evidence type="ECO:0000313" key="2">
    <source>
        <dbReference type="EMBL" id="EEF24373.1"/>
    </source>
</evidence>
<feature type="compositionally biased region" description="Basic residues" evidence="1">
    <location>
        <begin position="15"/>
        <end position="25"/>
    </location>
</feature>
<name>B9TIE1_RICCO</name>
<organism evidence="2 3">
    <name type="scientific">Ricinus communis</name>
    <name type="common">Castor bean</name>
    <dbReference type="NCBI Taxonomy" id="3988"/>
    <lineage>
        <taxon>Eukaryota</taxon>
        <taxon>Viridiplantae</taxon>
        <taxon>Streptophyta</taxon>
        <taxon>Embryophyta</taxon>
        <taxon>Tracheophyta</taxon>
        <taxon>Spermatophyta</taxon>
        <taxon>Magnoliopsida</taxon>
        <taxon>eudicotyledons</taxon>
        <taxon>Gunneridae</taxon>
        <taxon>Pentapetalae</taxon>
        <taxon>rosids</taxon>
        <taxon>fabids</taxon>
        <taxon>Malpighiales</taxon>
        <taxon>Euphorbiaceae</taxon>
        <taxon>Acalyphoideae</taxon>
        <taxon>Acalypheae</taxon>
        <taxon>Ricinus</taxon>
    </lineage>
</organism>
<feature type="compositionally biased region" description="Basic and acidic residues" evidence="1">
    <location>
        <begin position="61"/>
        <end position="75"/>
    </location>
</feature>
<dbReference type="InParanoid" id="B9TIE1"/>
<dbReference type="Proteomes" id="UP000008311">
    <property type="component" value="Unassembled WGS sequence"/>
</dbReference>
<feature type="non-terminal residue" evidence="2">
    <location>
        <position position="1"/>
    </location>
</feature>
<protein>
    <submittedName>
        <fullName evidence="2">Uncharacterized protein</fullName>
    </submittedName>
</protein>
<accession>B9TIE1</accession>
<feature type="compositionally biased region" description="Basic and acidic residues" evidence="1">
    <location>
        <begin position="33"/>
        <end position="45"/>
    </location>
</feature>
<gene>
    <name evidence="2" type="ORF">RCOM_1825580</name>
</gene>
<evidence type="ECO:0000313" key="3">
    <source>
        <dbReference type="Proteomes" id="UP000008311"/>
    </source>
</evidence>
<dbReference type="EMBL" id="EQ982450">
    <property type="protein sequence ID" value="EEF24373.1"/>
    <property type="molecule type" value="Genomic_DNA"/>
</dbReference>
<reference evidence="3" key="1">
    <citation type="journal article" date="2010" name="Nat. Biotechnol.">
        <title>Draft genome sequence of the oilseed species Ricinus communis.</title>
        <authorList>
            <person name="Chan A.P."/>
            <person name="Crabtree J."/>
            <person name="Zhao Q."/>
            <person name="Lorenzi H."/>
            <person name="Orvis J."/>
            <person name="Puiu D."/>
            <person name="Melake-Berhan A."/>
            <person name="Jones K.M."/>
            <person name="Redman J."/>
            <person name="Chen G."/>
            <person name="Cahoon E.B."/>
            <person name="Gedil M."/>
            <person name="Stanke M."/>
            <person name="Haas B.J."/>
            <person name="Wortman J.R."/>
            <person name="Fraser-Liggett C.M."/>
            <person name="Ravel J."/>
            <person name="Rabinowicz P.D."/>
        </authorList>
    </citation>
    <scope>NUCLEOTIDE SEQUENCE [LARGE SCALE GENOMIC DNA]</scope>
    <source>
        <strain evidence="3">cv. Hale</strain>
    </source>
</reference>
<keyword evidence="3" id="KW-1185">Reference proteome</keyword>
<feature type="compositionally biased region" description="Basic and acidic residues" evidence="1">
    <location>
        <begin position="88"/>
        <end position="103"/>
    </location>
</feature>
<feature type="compositionally biased region" description="Gly residues" evidence="1">
    <location>
        <begin position="1"/>
        <end position="11"/>
    </location>
</feature>
<feature type="region of interest" description="Disordered" evidence="1">
    <location>
        <begin position="1"/>
        <end position="121"/>
    </location>
</feature>
<evidence type="ECO:0000256" key="1">
    <source>
        <dbReference type="SAM" id="MobiDB-lite"/>
    </source>
</evidence>
<proteinExistence type="predicted"/>
<sequence length="136" mass="13951">AGGALPAGGQEGADRRRRHAQHLRAGHGAGLARDGDRLGRQRSRGDPAGAGGSRHRHRADGHHDAGDGRAGDHAADPPPAARARAAHGRGDRQGDEGRPPEVHRGRRLGLPVQAGGPGLHAHRAAGLAMPLSALFD</sequence>